<name>A0AAV4N5F3_9ARAC</name>
<keyword evidence="3" id="KW-1185">Reference proteome</keyword>
<comment type="caution">
    <text evidence="2">The sequence shown here is derived from an EMBL/GenBank/DDBJ whole genome shotgun (WGS) entry which is preliminary data.</text>
</comment>
<dbReference type="AlphaFoldDB" id="A0AAV4N5F3"/>
<sequence>MCEKPTCKNKRAGKIEHKTLEASILPAQEQQTNLHWVKANGGGKEFVFNYLQVKKTRMKRFPLFLLVSLLCLFVFPHVGGSATYPNAMNILIQAAFDPVYWLTTFHRMDLSRQVRSRWLRLLPQFLTGRLHFRPIYK</sequence>
<evidence type="ECO:0000313" key="2">
    <source>
        <dbReference type="EMBL" id="GIX79296.1"/>
    </source>
</evidence>
<dbReference type="Proteomes" id="UP001054837">
    <property type="component" value="Unassembled WGS sequence"/>
</dbReference>
<feature type="transmembrane region" description="Helical" evidence="1">
    <location>
        <begin position="61"/>
        <end position="78"/>
    </location>
</feature>
<evidence type="ECO:0000256" key="1">
    <source>
        <dbReference type="SAM" id="Phobius"/>
    </source>
</evidence>
<reference evidence="2 3" key="1">
    <citation type="submission" date="2021-06" db="EMBL/GenBank/DDBJ databases">
        <title>Caerostris darwini draft genome.</title>
        <authorList>
            <person name="Kono N."/>
            <person name="Arakawa K."/>
        </authorList>
    </citation>
    <scope>NUCLEOTIDE SEQUENCE [LARGE SCALE GENOMIC DNA]</scope>
</reference>
<keyword evidence="1" id="KW-0812">Transmembrane</keyword>
<keyword evidence="1" id="KW-0472">Membrane</keyword>
<protein>
    <submittedName>
        <fullName evidence="2">Uncharacterized protein</fullName>
    </submittedName>
</protein>
<evidence type="ECO:0000313" key="3">
    <source>
        <dbReference type="Proteomes" id="UP001054837"/>
    </source>
</evidence>
<proteinExistence type="predicted"/>
<organism evidence="2 3">
    <name type="scientific">Caerostris darwini</name>
    <dbReference type="NCBI Taxonomy" id="1538125"/>
    <lineage>
        <taxon>Eukaryota</taxon>
        <taxon>Metazoa</taxon>
        <taxon>Ecdysozoa</taxon>
        <taxon>Arthropoda</taxon>
        <taxon>Chelicerata</taxon>
        <taxon>Arachnida</taxon>
        <taxon>Araneae</taxon>
        <taxon>Araneomorphae</taxon>
        <taxon>Entelegynae</taxon>
        <taxon>Araneoidea</taxon>
        <taxon>Araneidae</taxon>
        <taxon>Caerostris</taxon>
    </lineage>
</organism>
<accession>A0AAV4N5F3</accession>
<gene>
    <name evidence="2" type="primary">AVEN_161116-2_1</name>
    <name evidence="2" type="ORF">CDAR_290501</name>
</gene>
<keyword evidence="1" id="KW-1133">Transmembrane helix</keyword>
<dbReference type="EMBL" id="BPLQ01001175">
    <property type="protein sequence ID" value="GIX79296.1"/>
    <property type="molecule type" value="Genomic_DNA"/>
</dbReference>